<keyword evidence="5" id="KW-0496">Mitochondrion</keyword>
<dbReference type="PANTHER" id="PTHR13409:SF0">
    <property type="entry name" value="LARGE RIBOSOMAL SUBUNIT PROTEIN ML51"/>
    <property type="match status" value="1"/>
</dbReference>
<protein>
    <recommendedName>
        <fullName evidence="7">Large ribosomal subunit protein mL51</fullName>
    </recommendedName>
    <alternativeName>
        <fullName evidence="8">39S ribosomal protein L51, mitochondrial</fullName>
    </alternativeName>
</protein>
<accession>A0A914W5D3</accession>
<keyword evidence="6" id="KW-0687">Ribonucleoprotein</keyword>
<keyword evidence="4" id="KW-0689">Ribosomal protein</keyword>
<keyword evidence="9" id="KW-1185">Reference proteome</keyword>
<evidence type="ECO:0000256" key="5">
    <source>
        <dbReference type="ARBA" id="ARBA00023128"/>
    </source>
</evidence>
<evidence type="ECO:0000313" key="9">
    <source>
        <dbReference type="Proteomes" id="UP000887566"/>
    </source>
</evidence>
<name>A0A914W5D3_9BILA</name>
<sequence length="205" mass="24925">MAKLPMLRRWWSPLMLIQPTSSSVRLLHDRSHVPRIVDDRTKKRVHKVVTYGFDFNYHLNGVQRLPRLKDNKVPLRKPEVKEKDAWRDDRAFFGQNDYIDLLGDGSVHPAQLMYHVPRWLRGFPGQHRANELVKLIHYRNLYKQQMQQHTPKRWHDLCKRIQYLLHHHNYKKADELHSERNLGLWDEEPDYFFKDKSRRSYKDLV</sequence>
<dbReference type="GO" id="GO:0006412">
    <property type="term" value="P:translation"/>
    <property type="evidence" value="ECO:0007669"/>
    <property type="project" value="TreeGrafter"/>
</dbReference>
<keyword evidence="3" id="KW-0809">Transit peptide</keyword>
<dbReference type="WBParaSite" id="PSAMB.scaffold3215size19239.g20705.t1">
    <property type="protein sequence ID" value="PSAMB.scaffold3215size19239.g20705.t1"/>
    <property type="gene ID" value="PSAMB.scaffold3215size19239.g20705"/>
</dbReference>
<dbReference type="InterPro" id="IPR019373">
    <property type="entry name" value="Ribosomal_mL51"/>
</dbReference>
<comment type="similarity">
    <text evidence="2">Belongs to the mitochondrion-specific ribosomal protein mL51 family.</text>
</comment>
<dbReference type="GO" id="GO:0005762">
    <property type="term" value="C:mitochondrial large ribosomal subunit"/>
    <property type="evidence" value="ECO:0007669"/>
    <property type="project" value="TreeGrafter"/>
</dbReference>
<dbReference type="PANTHER" id="PTHR13409">
    <property type="entry name" value="MITOCHONDRIAL 39S RIBOSOMAL PROTEIN L51"/>
    <property type="match status" value="1"/>
</dbReference>
<organism evidence="9 10">
    <name type="scientific">Plectus sambesii</name>
    <dbReference type="NCBI Taxonomy" id="2011161"/>
    <lineage>
        <taxon>Eukaryota</taxon>
        <taxon>Metazoa</taxon>
        <taxon>Ecdysozoa</taxon>
        <taxon>Nematoda</taxon>
        <taxon>Chromadorea</taxon>
        <taxon>Plectida</taxon>
        <taxon>Plectina</taxon>
        <taxon>Plectoidea</taxon>
        <taxon>Plectidae</taxon>
        <taxon>Plectus</taxon>
    </lineage>
</organism>
<evidence type="ECO:0000256" key="7">
    <source>
        <dbReference type="ARBA" id="ARBA00035182"/>
    </source>
</evidence>
<evidence type="ECO:0000256" key="3">
    <source>
        <dbReference type="ARBA" id="ARBA00022946"/>
    </source>
</evidence>
<evidence type="ECO:0000313" key="10">
    <source>
        <dbReference type="WBParaSite" id="PSAMB.scaffold3215size19239.g20705.t1"/>
    </source>
</evidence>
<evidence type="ECO:0000256" key="4">
    <source>
        <dbReference type="ARBA" id="ARBA00022980"/>
    </source>
</evidence>
<evidence type="ECO:0000256" key="8">
    <source>
        <dbReference type="ARBA" id="ARBA00035419"/>
    </source>
</evidence>
<proteinExistence type="inferred from homology"/>
<evidence type="ECO:0000256" key="2">
    <source>
        <dbReference type="ARBA" id="ARBA00010972"/>
    </source>
</evidence>
<dbReference type="Pfam" id="PF10244">
    <property type="entry name" value="MRP-L51"/>
    <property type="match status" value="1"/>
</dbReference>
<dbReference type="AlphaFoldDB" id="A0A914W5D3"/>
<comment type="subcellular location">
    <subcellularLocation>
        <location evidence="1">Mitochondrion</location>
    </subcellularLocation>
</comment>
<reference evidence="10" key="1">
    <citation type="submission" date="2022-11" db="UniProtKB">
        <authorList>
            <consortium name="WormBaseParasite"/>
        </authorList>
    </citation>
    <scope>IDENTIFICATION</scope>
</reference>
<dbReference type="Proteomes" id="UP000887566">
    <property type="component" value="Unplaced"/>
</dbReference>
<evidence type="ECO:0000256" key="1">
    <source>
        <dbReference type="ARBA" id="ARBA00004173"/>
    </source>
</evidence>
<dbReference type="GO" id="GO:0003735">
    <property type="term" value="F:structural constituent of ribosome"/>
    <property type="evidence" value="ECO:0007669"/>
    <property type="project" value="InterPro"/>
</dbReference>
<evidence type="ECO:0000256" key="6">
    <source>
        <dbReference type="ARBA" id="ARBA00023274"/>
    </source>
</evidence>